<feature type="signal peptide" evidence="2">
    <location>
        <begin position="1"/>
        <end position="19"/>
    </location>
</feature>
<dbReference type="EMBL" id="WJQU01002600">
    <property type="protein sequence ID" value="KAJ6632687.1"/>
    <property type="molecule type" value="Genomic_DNA"/>
</dbReference>
<dbReference type="Pfam" id="PF00089">
    <property type="entry name" value="Trypsin"/>
    <property type="match status" value="1"/>
</dbReference>
<dbReference type="InterPro" id="IPR009003">
    <property type="entry name" value="Peptidase_S1_PA"/>
</dbReference>
<dbReference type="SMART" id="SM00020">
    <property type="entry name" value="Tryp_SPc"/>
    <property type="match status" value="1"/>
</dbReference>
<dbReference type="InterPro" id="IPR051333">
    <property type="entry name" value="CLIP_Serine_Protease"/>
</dbReference>
<gene>
    <name evidence="4" type="primary">Klkb1</name>
    <name evidence="4" type="ORF">Bhyg_16625</name>
</gene>
<keyword evidence="5" id="KW-1185">Reference proteome</keyword>
<comment type="similarity">
    <text evidence="1">Belongs to the peptidase S1 family. CLIP subfamily.</text>
</comment>
<proteinExistence type="inferred from homology"/>
<evidence type="ECO:0000256" key="2">
    <source>
        <dbReference type="SAM" id="SignalP"/>
    </source>
</evidence>
<dbReference type="PANTHER" id="PTHR24260">
    <property type="match status" value="1"/>
</dbReference>
<dbReference type="CDD" id="cd00190">
    <property type="entry name" value="Tryp_SPc"/>
    <property type="match status" value="1"/>
</dbReference>
<comment type="caution">
    <text evidence="4">The sequence shown here is derived from an EMBL/GenBank/DDBJ whole genome shotgun (WGS) entry which is preliminary data.</text>
</comment>
<protein>
    <submittedName>
        <fullName evidence="4">Plasma kallikrein</fullName>
    </submittedName>
</protein>
<feature type="chain" id="PRO_5040347801" evidence="2">
    <location>
        <begin position="20"/>
        <end position="368"/>
    </location>
</feature>
<evidence type="ECO:0000313" key="4">
    <source>
        <dbReference type="EMBL" id="KAJ6632687.1"/>
    </source>
</evidence>
<evidence type="ECO:0000313" key="5">
    <source>
        <dbReference type="Proteomes" id="UP001151699"/>
    </source>
</evidence>
<evidence type="ECO:0000256" key="1">
    <source>
        <dbReference type="ARBA" id="ARBA00024195"/>
    </source>
</evidence>
<name>A0A9Q0MME5_9DIPT</name>
<dbReference type="InterPro" id="IPR043504">
    <property type="entry name" value="Peptidase_S1_PA_chymotrypsin"/>
</dbReference>
<dbReference type="Gene3D" id="2.40.10.10">
    <property type="entry name" value="Trypsin-like serine proteases"/>
    <property type="match status" value="2"/>
</dbReference>
<dbReference type="PANTHER" id="PTHR24260:SF147">
    <property type="entry name" value="EG:BACR7A4.3 PROTEIN-RELATED"/>
    <property type="match status" value="1"/>
</dbReference>
<dbReference type="Proteomes" id="UP001151699">
    <property type="component" value="Unassembled WGS sequence"/>
</dbReference>
<dbReference type="OrthoDB" id="7778592at2759"/>
<dbReference type="GO" id="GO:0006508">
    <property type="term" value="P:proteolysis"/>
    <property type="evidence" value="ECO:0007669"/>
    <property type="project" value="InterPro"/>
</dbReference>
<feature type="domain" description="Peptidase S1" evidence="3">
    <location>
        <begin position="124"/>
        <end position="362"/>
    </location>
</feature>
<sequence length="368" mass="41401">MLVKLIFLFVLLGISASVADDVIGVPKKFTRSRYSQRKSTTTTTELPESSYDNNVDMVTEVFSEELLPNKVEESSTNNPFDLNETSTLATSTPINESLNVSTISDLIETTTEQEIEVSTEKQIESNGVFPCGESTYENHPWIAVLVHSGPGAKTRKRTLSKGVLIDERHVLTTVSSLHNSRPYWIVSGVRLGDTRVTVDGPSEESKSTFIGIEHIFQHKNRDIALIKLSENVNFTKFIRPICLPDNDHYDYNELFLHMCKKNMRRNAVSTINATPLTPQDCEIMFRRKNATITPEEFCAWDENGDSCTGDLGGPLTTIDNGRYSVIGLNSHINTKVKFNYGDYPGIYVRVGSHLPWIRKVLKFNRTID</sequence>
<dbReference type="GO" id="GO:0004252">
    <property type="term" value="F:serine-type endopeptidase activity"/>
    <property type="evidence" value="ECO:0007669"/>
    <property type="project" value="InterPro"/>
</dbReference>
<dbReference type="SUPFAM" id="SSF50494">
    <property type="entry name" value="Trypsin-like serine proteases"/>
    <property type="match status" value="1"/>
</dbReference>
<dbReference type="InterPro" id="IPR001254">
    <property type="entry name" value="Trypsin_dom"/>
</dbReference>
<keyword evidence="2" id="KW-0732">Signal</keyword>
<dbReference type="PROSITE" id="PS50240">
    <property type="entry name" value="TRYPSIN_DOM"/>
    <property type="match status" value="1"/>
</dbReference>
<dbReference type="InterPro" id="IPR001314">
    <property type="entry name" value="Peptidase_S1A"/>
</dbReference>
<dbReference type="PRINTS" id="PR00722">
    <property type="entry name" value="CHYMOTRYPSIN"/>
</dbReference>
<reference evidence="4" key="1">
    <citation type="submission" date="2022-07" db="EMBL/GenBank/DDBJ databases">
        <authorList>
            <person name="Trinca V."/>
            <person name="Uliana J.V.C."/>
            <person name="Torres T.T."/>
            <person name="Ward R.J."/>
            <person name="Monesi N."/>
        </authorList>
    </citation>
    <scope>NUCLEOTIDE SEQUENCE</scope>
    <source>
        <strain evidence="4">HSMRA1968</strain>
        <tissue evidence="4">Whole embryos</tissue>
    </source>
</reference>
<dbReference type="AlphaFoldDB" id="A0A9Q0MME5"/>
<evidence type="ECO:0000259" key="3">
    <source>
        <dbReference type="PROSITE" id="PS50240"/>
    </source>
</evidence>
<accession>A0A9Q0MME5</accession>
<organism evidence="4 5">
    <name type="scientific">Pseudolycoriella hygida</name>
    <dbReference type="NCBI Taxonomy" id="35572"/>
    <lineage>
        <taxon>Eukaryota</taxon>
        <taxon>Metazoa</taxon>
        <taxon>Ecdysozoa</taxon>
        <taxon>Arthropoda</taxon>
        <taxon>Hexapoda</taxon>
        <taxon>Insecta</taxon>
        <taxon>Pterygota</taxon>
        <taxon>Neoptera</taxon>
        <taxon>Endopterygota</taxon>
        <taxon>Diptera</taxon>
        <taxon>Nematocera</taxon>
        <taxon>Sciaroidea</taxon>
        <taxon>Sciaridae</taxon>
        <taxon>Pseudolycoriella</taxon>
    </lineage>
</organism>